<evidence type="ECO:0000256" key="1">
    <source>
        <dbReference type="SAM" id="Phobius"/>
    </source>
</evidence>
<comment type="caution">
    <text evidence="3">The sequence shown here is derived from an EMBL/GenBank/DDBJ whole genome shotgun (WGS) entry which is preliminary data.</text>
</comment>
<sequence>MRFTCFLALLVVTFITCNFGLTVANEISVRNKVFPAANPELFAENTVRRLRVARNVETEERVAIVPVAAYINMNRNSRTTTQILHKVQEHKPLRKWEAAILVFLGIGLVAGTIYGSIKVANLASSKLYN</sequence>
<dbReference type="EMBL" id="NBNE01006508">
    <property type="protein sequence ID" value="OWZ01942.1"/>
    <property type="molecule type" value="Genomic_DNA"/>
</dbReference>
<gene>
    <name evidence="3" type="ORF">PHMEG_00026589</name>
</gene>
<feature type="transmembrane region" description="Helical" evidence="1">
    <location>
        <begin position="98"/>
        <end position="117"/>
    </location>
</feature>
<evidence type="ECO:0000313" key="4">
    <source>
        <dbReference type="Proteomes" id="UP000198211"/>
    </source>
</evidence>
<dbReference type="AlphaFoldDB" id="A0A225V9D5"/>
<feature type="signal peptide" evidence="2">
    <location>
        <begin position="1"/>
        <end position="24"/>
    </location>
</feature>
<keyword evidence="4" id="KW-1185">Reference proteome</keyword>
<organism evidence="3 4">
    <name type="scientific">Phytophthora megakarya</name>
    <dbReference type="NCBI Taxonomy" id="4795"/>
    <lineage>
        <taxon>Eukaryota</taxon>
        <taxon>Sar</taxon>
        <taxon>Stramenopiles</taxon>
        <taxon>Oomycota</taxon>
        <taxon>Peronosporomycetes</taxon>
        <taxon>Peronosporales</taxon>
        <taxon>Peronosporaceae</taxon>
        <taxon>Phytophthora</taxon>
    </lineage>
</organism>
<protein>
    <submittedName>
        <fullName evidence="3">RxLR effector protein</fullName>
    </submittedName>
</protein>
<evidence type="ECO:0000313" key="3">
    <source>
        <dbReference type="EMBL" id="OWZ01942.1"/>
    </source>
</evidence>
<dbReference type="OrthoDB" id="145850at2759"/>
<keyword evidence="2" id="KW-0732">Signal</keyword>
<reference evidence="4" key="1">
    <citation type="submission" date="2017-03" db="EMBL/GenBank/DDBJ databases">
        <title>Phytopthora megakarya and P. palmivora, two closely related causual agents of cacao black pod achieved similar genome size and gene model numbers by different mechanisms.</title>
        <authorList>
            <person name="Ali S."/>
            <person name="Shao J."/>
            <person name="Larry D.J."/>
            <person name="Kronmiller B."/>
            <person name="Shen D."/>
            <person name="Strem M.D."/>
            <person name="Melnick R.L."/>
            <person name="Guiltinan M.J."/>
            <person name="Tyler B.M."/>
            <person name="Meinhardt L.W."/>
            <person name="Bailey B.A."/>
        </authorList>
    </citation>
    <scope>NUCLEOTIDE SEQUENCE [LARGE SCALE GENOMIC DNA]</scope>
    <source>
        <strain evidence="4">zdho120</strain>
    </source>
</reference>
<feature type="chain" id="PRO_5012126777" evidence="2">
    <location>
        <begin position="25"/>
        <end position="129"/>
    </location>
</feature>
<keyword evidence="1" id="KW-1133">Transmembrane helix</keyword>
<name>A0A225V9D5_9STRA</name>
<proteinExistence type="predicted"/>
<dbReference type="Proteomes" id="UP000198211">
    <property type="component" value="Unassembled WGS sequence"/>
</dbReference>
<keyword evidence="1" id="KW-0812">Transmembrane</keyword>
<keyword evidence="1" id="KW-0472">Membrane</keyword>
<evidence type="ECO:0000256" key="2">
    <source>
        <dbReference type="SAM" id="SignalP"/>
    </source>
</evidence>
<accession>A0A225V9D5</accession>